<name>A0A1H6PWV4_YARLL</name>
<dbReference type="GeneID" id="2908827"/>
<keyword evidence="1" id="KW-0040">ANK repeat</keyword>
<dbReference type="OrthoDB" id="191139at2759"/>
<protein>
    <recommendedName>
        <fullName evidence="2">N-acetyltransferase domain-containing protein</fullName>
    </recommendedName>
</protein>
<dbReference type="Gene3D" id="1.25.40.20">
    <property type="entry name" value="Ankyrin repeat-containing domain"/>
    <property type="match status" value="1"/>
</dbReference>
<dbReference type="SMART" id="SM00248">
    <property type="entry name" value="ANK"/>
    <property type="match status" value="2"/>
</dbReference>
<dbReference type="PROSITE" id="PS50297">
    <property type="entry name" value="ANK_REP_REGION"/>
    <property type="match status" value="1"/>
</dbReference>
<feature type="domain" description="N-acetyltransferase" evidence="2">
    <location>
        <begin position="129"/>
        <end position="263"/>
    </location>
</feature>
<dbReference type="eggNOG" id="ENOG502ST61">
    <property type="taxonomic scope" value="Eukaryota"/>
</dbReference>
<reference evidence="4 6" key="2">
    <citation type="submission" date="2018-07" db="EMBL/GenBank/DDBJ databases">
        <title>Draft Genome Assemblies for Five Robust Yarrowia lipolytica Strains Exhibiting High Lipid Production and Pentose Sugar Utilization and Sugar Alcohol Secretion from Undetoxified Lignocellulosic Biomass Hydrolysates.</title>
        <authorList>
            <consortium name="DOE Joint Genome Institute"/>
            <person name="Walker C."/>
            <person name="Ryu S."/>
            <person name="Na H."/>
            <person name="Zane M."/>
            <person name="LaButti K."/>
            <person name="Lipzen A."/>
            <person name="Haridas S."/>
            <person name="Barry K."/>
            <person name="Grigoriev I.V."/>
            <person name="Quarterman J."/>
            <person name="Slininger P."/>
            <person name="Dien B."/>
            <person name="Trinh C.T."/>
        </authorList>
    </citation>
    <scope>NUCLEOTIDE SEQUENCE [LARGE SCALE GENOMIC DNA]</scope>
    <source>
        <strain evidence="4 6">YB392</strain>
    </source>
</reference>
<dbReference type="OMA" id="WQPCWMA"/>
<dbReference type="PROSITE" id="PS51186">
    <property type="entry name" value="GNAT"/>
    <property type="match status" value="1"/>
</dbReference>
<feature type="repeat" description="ANK" evidence="1">
    <location>
        <begin position="347"/>
        <end position="379"/>
    </location>
</feature>
<dbReference type="PANTHER" id="PTHR43328:SF1">
    <property type="entry name" value="N-ACETYLTRANSFERASE DOMAIN-CONTAINING PROTEIN"/>
    <property type="match status" value="1"/>
</dbReference>
<dbReference type="PROSITE" id="PS50088">
    <property type="entry name" value="ANK_REPEAT"/>
    <property type="match status" value="1"/>
</dbReference>
<evidence type="ECO:0000313" key="5">
    <source>
        <dbReference type="Proteomes" id="UP000182444"/>
    </source>
</evidence>
<dbReference type="SUPFAM" id="SSF48403">
    <property type="entry name" value="Ankyrin repeat"/>
    <property type="match status" value="1"/>
</dbReference>
<dbReference type="EMBL" id="CP017558">
    <property type="protein sequence ID" value="AOW07559.1"/>
    <property type="molecule type" value="Genomic_DNA"/>
</dbReference>
<dbReference type="Proteomes" id="UP000256601">
    <property type="component" value="Unassembled WGS sequence"/>
</dbReference>
<dbReference type="EMBL" id="KZ857326">
    <property type="protein sequence ID" value="RDW28325.1"/>
    <property type="molecule type" value="Genomic_DNA"/>
</dbReference>
<organism evidence="3 5">
    <name type="scientific">Yarrowia lipolytica</name>
    <name type="common">Candida lipolytica</name>
    <dbReference type="NCBI Taxonomy" id="4952"/>
    <lineage>
        <taxon>Eukaryota</taxon>
        <taxon>Fungi</taxon>
        <taxon>Dikarya</taxon>
        <taxon>Ascomycota</taxon>
        <taxon>Saccharomycotina</taxon>
        <taxon>Dipodascomycetes</taxon>
        <taxon>Dipodascales</taxon>
        <taxon>Dipodascales incertae sedis</taxon>
        <taxon>Yarrowia</taxon>
    </lineage>
</organism>
<dbReference type="Pfam" id="PF13508">
    <property type="entry name" value="Acetyltransf_7"/>
    <property type="match status" value="1"/>
</dbReference>
<dbReference type="InterPro" id="IPR016181">
    <property type="entry name" value="Acyl_CoA_acyltransferase"/>
</dbReference>
<dbReference type="GO" id="GO:0016747">
    <property type="term" value="F:acyltransferase activity, transferring groups other than amino-acyl groups"/>
    <property type="evidence" value="ECO:0007669"/>
    <property type="project" value="InterPro"/>
</dbReference>
<sequence length="416" mass="46855">MGHNDFESKIPQISLLNHKELFEANALALGQVYSFPDLMYTDCGPSQHAMVVLLADKQTDVDLDKMIDTYTDTSNPMPKTIGVWRRSNSDTHEISSQLLSRGFQLGWEPQWMGLELKDADLDQKEMDGVVIRRVEPDENLVIPAEVPFSSLDDNSIYVRGMWKDGTVVKFVAEVEEKIVGHTDIFFGTSPGMYNVGVNPEYTNRGIATELVKMACKYARNDRGANNVTLNGTGTVMYERIGFKHASNGSTWWLHREKYQKNTPEQQRIIWLVCQGDVQGLDKYSQSLQFPLANGMSLVELALHFENEETARWLVRNDAPHSIVDLWDLGGISRAITEVDLVNKVVDEGKTALHVAVERGDEDFVQFLLKSGADTTIQDGLYKSTPVGWAKVLGRTEIETMIEAHMRDKKPEPSNSR</sequence>
<evidence type="ECO:0000313" key="6">
    <source>
        <dbReference type="Proteomes" id="UP000256601"/>
    </source>
</evidence>
<dbReference type="VEuPathDB" id="FungiDB:YALI0_F22319g"/>
<dbReference type="Proteomes" id="UP000182444">
    <property type="component" value="Chromosome 1F"/>
</dbReference>
<evidence type="ECO:0000313" key="3">
    <source>
        <dbReference type="EMBL" id="AOW07559.1"/>
    </source>
</evidence>
<dbReference type="VEuPathDB" id="FungiDB:YALI1_F29596g"/>
<dbReference type="SUPFAM" id="SSF55729">
    <property type="entry name" value="Acyl-CoA N-acyltransferases (Nat)"/>
    <property type="match status" value="1"/>
</dbReference>
<gene>
    <name evidence="4" type="ORF">B0I71DRAFT_127660</name>
    <name evidence="3" type="ORF">YALI1_F29596g</name>
</gene>
<dbReference type="KEGG" id="yli:2908827"/>
<dbReference type="CDD" id="cd04301">
    <property type="entry name" value="NAT_SF"/>
    <property type="match status" value="1"/>
</dbReference>
<proteinExistence type="predicted"/>
<dbReference type="RefSeq" id="XP_505744.1">
    <property type="nucleotide sequence ID" value="XM_505744.1"/>
</dbReference>
<evidence type="ECO:0000259" key="2">
    <source>
        <dbReference type="PROSITE" id="PS51186"/>
    </source>
</evidence>
<reference evidence="3 5" key="1">
    <citation type="journal article" date="2016" name="PLoS ONE">
        <title>Sequence Assembly of Yarrowia lipolytica Strain W29/CLIB89 Shows Transposable Element Diversity.</title>
        <authorList>
            <person name="Magnan C."/>
            <person name="Yu J."/>
            <person name="Chang I."/>
            <person name="Jahn E."/>
            <person name="Kanomata Y."/>
            <person name="Wu J."/>
            <person name="Zeller M."/>
            <person name="Oakes M."/>
            <person name="Baldi P."/>
            <person name="Sandmeyer S."/>
        </authorList>
    </citation>
    <scope>NUCLEOTIDE SEQUENCE [LARGE SCALE GENOMIC DNA]</scope>
    <source>
        <strain evidence="3">CLIB89</strain>
        <strain evidence="5">CLIB89(W29)</strain>
    </source>
</reference>
<dbReference type="Gene3D" id="3.40.630.30">
    <property type="match status" value="1"/>
</dbReference>
<dbReference type="InterPro" id="IPR036770">
    <property type="entry name" value="Ankyrin_rpt-contain_sf"/>
</dbReference>
<dbReference type="PANTHER" id="PTHR43328">
    <property type="entry name" value="ACETYLTRANSFERASE-RELATED"/>
    <property type="match status" value="1"/>
</dbReference>
<dbReference type="AlphaFoldDB" id="A0A1H6PWV4"/>
<dbReference type="InterPro" id="IPR000182">
    <property type="entry name" value="GNAT_dom"/>
</dbReference>
<accession>A0A1H6PWV4</accession>
<dbReference type="Pfam" id="PF12796">
    <property type="entry name" value="Ank_2"/>
    <property type="match status" value="1"/>
</dbReference>
<evidence type="ECO:0000256" key="1">
    <source>
        <dbReference type="PROSITE-ProRule" id="PRU00023"/>
    </source>
</evidence>
<evidence type="ECO:0000313" key="4">
    <source>
        <dbReference type="EMBL" id="RDW28325.1"/>
    </source>
</evidence>
<dbReference type="InterPro" id="IPR002110">
    <property type="entry name" value="Ankyrin_rpt"/>
</dbReference>